<dbReference type="GO" id="GO:0015979">
    <property type="term" value="P:photosynthesis"/>
    <property type="evidence" value="ECO:0007669"/>
    <property type="project" value="UniProtKB-KW"/>
</dbReference>
<dbReference type="PANTHER" id="PTHR47199">
    <property type="entry name" value="PHOTOSYSTEM II STABILITY/ASSEMBLY FACTOR HCF136, CHLOROPLASTIC"/>
    <property type="match status" value="1"/>
</dbReference>
<dbReference type="GO" id="GO:0009523">
    <property type="term" value="C:photosystem II"/>
    <property type="evidence" value="ECO:0007669"/>
    <property type="project" value="UniProtKB-KW"/>
</dbReference>
<evidence type="ECO:0000256" key="1">
    <source>
        <dbReference type="ARBA" id="ARBA00022531"/>
    </source>
</evidence>
<organism evidence="5 6">
    <name type="scientific">Marinobacterium aestuarii</name>
    <dbReference type="NCBI Taxonomy" id="1821621"/>
    <lineage>
        <taxon>Bacteria</taxon>
        <taxon>Pseudomonadati</taxon>
        <taxon>Pseudomonadota</taxon>
        <taxon>Gammaproteobacteria</taxon>
        <taxon>Oceanospirillales</taxon>
        <taxon>Oceanospirillaceae</taxon>
        <taxon>Marinobacterium</taxon>
    </lineage>
</organism>
<dbReference type="Pfam" id="PF14870">
    <property type="entry name" value="PSII_BNR"/>
    <property type="match status" value="2"/>
</dbReference>
<sequence>MGFNIQGRKWLLCLLLGYSLITAPTFAATPFDRLQVPAQVTERATQSLLLDIARAGGRLVAVGEQGLVLLSDDGGDHWRQAEVPVSVLLTALSFADEQQGWAVGHDGTVLHSTDGGAHWSLQLDGNRINALRVEQLEAELDALSLEAEADPVVQENLEYALDDALFALEDGPNMPLLDVWFADPLHGFVLGAYGQLLQTRDGGNSWQTLGHRLPNPDRFHLNSLLATSSGDLYIAGEAGLLLRSSDSGNSWEALESPYEGSLFAMAELDGLWLMGLRGNLFHSPDGEHWQALELDATATLNGALAVDYKLLLLGQGGLLQVGGPAGFAPLLQQRSRQSLSAALVVGSQLLLVGEGGIQRKALPAGAAQ</sequence>
<dbReference type="PANTHER" id="PTHR47199:SF2">
    <property type="entry name" value="PHOTOSYSTEM II STABILITY_ASSEMBLY FACTOR HCF136, CHLOROPLASTIC"/>
    <property type="match status" value="1"/>
</dbReference>
<evidence type="ECO:0000259" key="4">
    <source>
        <dbReference type="Pfam" id="PF14870"/>
    </source>
</evidence>
<dbReference type="OrthoDB" id="9813892at2"/>
<dbReference type="KEGG" id="mars:A8C75_18750"/>
<proteinExistence type="predicted"/>
<evidence type="ECO:0000313" key="5">
    <source>
        <dbReference type="EMBL" id="ANG64312.1"/>
    </source>
</evidence>
<protein>
    <recommendedName>
        <fullName evidence="4">Photosynthesis system II assembly factor Ycf48/Hcf136-like domain-containing protein</fullName>
    </recommendedName>
</protein>
<dbReference type="AlphaFoldDB" id="A0A1A9F2I1"/>
<keyword evidence="1" id="KW-0602">Photosynthesis</keyword>
<dbReference type="STRING" id="1821621.A8C75_18750"/>
<dbReference type="Proteomes" id="UP000078070">
    <property type="component" value="Chromosome"/>
</dbReference>
<reference evidence="5 6" key="2">
    <citation type="journal article" date="2018" name="Int. J. Syst. Evol. Microbiol.">
        <title>Marinobacterium aestuarii sp. nov., a benzene-degrading marine bacterium isolated from estuary sediment.</title>
        <authorList>
            <person name="Bae S.S."/>
            <person name="Jung J."/>
            <person name="Chung D."/>
            <person name="Baek K."/>
        </authorList>
    </citation>
    <scope>NUCLEOTIDE SEQUENCE [LARGE SCALE GENOMIC DNA]</scope>
    <source>
        <strain evidence="5 6">ST58-10</strain>
    </source>
</reference>
<dbReference type="InterPro" id="IPR036278">
    <property type="entry name" value="Sialidase_sf"/>
</dbReference>
<dbReference type="EMBL" id="CP015839">
    <property type="protein sequence ID" value="ANG64312.1"/>
    <property type="molecule type" value="Genomic_DNA"/>
</dbReference>
<dbReference type="InterPro" id="IPR015943">
    <property type="entry name" value="WD40/YVTN_repeat-like_dom_sf"/>
</dbReference>
<accession>A0A1A9F2I1</accession>
<name>A0A1A9F2I1_9GAMM</name>
<feature type="chain" id="PRO_5008386640" description="Photosynthesis system II assembly factor Ycf48/Hcf136-like domain-containing protein" evidence="3">
    <location>
        <begin position="28"/>
        <end position="368"/>
    </location>
</feature>
<dbReference type="SUPFAM" id="SSF50939">
    <property type="entry name" value="Sialidases"/>
    <property type="match status" value="1"/>
</dbReference>
<keyword evidence="6" id="KW-1185">Reference proteome</keyword>
<reference evidence="6" key="1">
    <citation type="submission" date="2016-05" db="EMBL/GenBank/DDBJ databases">
        <authorList>
            <person name="Baek K."/>
            <person name="Yang S.-J."/>
        </authorList>
    </citation>
    <scope>NUCLEOTIDE SEQUENCE [LARGE SCALE GENOMIC DNA]</scope>
    <source>
        <strain evidence="6">ST58-10</strain>
    </source>
</reference>
<dbReference type="RefSeq" id="WP_067385813.1">
    <property type="nucleotide sequence ID" value="NZ_CP015839.1"/>
</dbReference>
<dbReference type="InterPro" id="IPR028203">
    <property type="entry name" value="PSII_CF48-like_dom"/>
</dbReference>
<feature type="signal peptide" evidence="3">
    <location>
        <begin position="1"/>
        <end position="27"/>
    </location>
</feature>
<gene>
    <name evidence="5" type="ORF">A8C75_18750</name>
</gene>
<evidence type="ECO:0000313" key="6">
    <source>
        <dbReference type="Proteomes" id="UP000078070"/>
    </source>
</evidence>
<evidence type="ECO:0000256" key="3">
    <source>
        <dbReference type="SAM" id="SignalP"/>
    </source>
</evidence>
<keyword evidence="2" id="KW-0604">Photosystem II</keyword>
<feature type="domain" description="Photosynthesis system II assembly factor Ycf48/Hcf136-like" evidence="4">
    <location>
        <begin position="43"/>
        <end position="120"/>
    </location>
</feature>
<dbReference type="Gene3D" id="2.130.10.10">
    <property type="entry name" value="YVTN repeat-like/Quinoprotein amine dehydrogenase"/>
    <property type="match status" value="2"/>
</dbReference>
<evidence type="ECO:0000256" key="2">
    <source>
        <dbReference type="ARBA" id="ARBA00023276"/>
    </source>
</evidence>
<keyword evidence="3" id="KW-0732">Signal</keyword>
<feature type="domain" description="Photosynthesis system II assembly factor Ycf48/Hcf136-like" evidence="4">
    <location>
        <begin position="176"/>
        <end position="254"/>
    </location>
</feature>